<dbReference type="Proteomes" id="UP000183926">
    <property type="component" value="Unassembled WGS sequence"/>
</dbReference>
<proteinExistence type="inferred from homology"/>
<comment type="similarity">
    <text evidence="12">Belongs to the tetrahydrofolate dehydrogenase/cyclohydrolase family.</text>
</comment>
<feature type="domain" description="Tetrahydrofolate dehydrogenase/cyclohydrolase NAD(P)-binding" evidence="14">
    <location>
        <begin position="139"/>
        <end position="281"/>
    </location>
</feature>
<dbReference type="GO" id="GO:0009086">
    <property type="term" value="P:methionine biosynthetic process"/>
    <property type="evidence" value="ECO:0007669"/>
    <property type="project" value="UniProtKB-KW"/>
</dbReference>
<evidence type="ECO:0000259" key="13">
    <source>
        <dbReference type="Pfam" id="PF00763"/>
    </source>
</evidence>
<keyword evidence="7 12" id="KW-0521">NADP</keyword>
<evidence type="ECO:0000256" key="9">
    <source>
        <dbReference type="ARBA" id="ARBA00023102"/>
    </source>
</evidence>
<feature type="binding site" evidence="12">
    <location>
        <begin position="165"/>
        <end position="167"/>
    </location>
    <ligand>
        <name>NADP(+)</name>
        <dbReference type="ChEBI" id="CHEBI:58349"/>
    </ligand>
</feature>
<keyword evidence="9 12" id="KW-0368">Histidine biosynthesis</keyword>
<feature type="domain" description="Tetrahydrofolate dehydrogenase/cyclohydrolase catalytic" evidence="13">
    <location>
        <begin position="6"/>
        <end position="120"/>
    </location>
</feature>
<dbReference type="NCBIfam" id="NF008058">
    <property type="entry name" value="PRK10792.1"/>
    <property type="match status" value="1"/>
</dbReference>
<comment type="catalytic activity">
    <reaction evidence="12">
        <text>(6R)-5,10-methenyltetrahydrofolate + H2O = (6R)-10-formyltetrahydrofolate + H(+)</text>
        <dbReference type="Rhea" id="RHEA:23700"/>
        <dbReference type="ChEBI" id="CHEBI:15377"/>
        <dbReference type="ChEBI" id="CHEBI:15378"/>
        <dbReference type="ChEBI" id="CHEBI:57455"/>
        <dbReference type="ChEBI" id="CHEBI:195366"/>
        <dbReference type="EC" id="3.5.4.9"/>
    </reaction>
</comment>
<keyword evidence="3 12" id="KW-0554">One-carbon metabolism</keyword>
<dbReference type="GO" id="GO:0006164">
    <property type="term" value="P:purine nucleotide biosynthetic process"/>
    <property type="evidence" value="ECO:0007669"/>
    <property type="project" value="UniProtKB-KW"/>
</dbReference>
<gene>
    <name evidence="12" type="primary">folD</name>
    <name evidence="15" type="ORF">SAMN05216339_10318</name>
</gene>
<dbReference type="GO" id="GO:0004488">
    <property type="term" value="F:methylenetetrahydrofolate dehydrogenase (NADP+) activity"/>
    <property type="evidence" value="ECO:0007669"/>
    <property type="project" value="UniProtKB-UniRule"/>
</dbReference>
<dbReference type="Gene3D" id="3.40.50.10860">
    <property type="entry name" value="Leucine Dehydrogenase, chain A, domain 1"/>
    <property type="match status" value="1"/>
</dbReference>
<evidence type="ECO:0000256" key="4">
    <source>
        <dbReference type="ARBA" id="ARBA00022605"/>
    </source>
</evidence>
<dbReference type="GO" id="GO:0000105">
    <property type="term" value="P:L-histidine biosynthetic process"/>
    <property type="evidence" value="ECO:0007669"/>
    <property type="project" value="UniProtKB-KW"/>
</dbReference>
<comment type="function">
    <text evidence="12">Catalyzes the oxidation of 5,10-methylenetetrahydrofolate to 5,10-methenyltetrahydrofolate and then the hydrolysis of 5,10-methenyltetrahydrofolate to 10-formyltetrahydrofolate.</text>
</comment>
<dbReference type="PROSITE" id="PS00767">
    <property type="entry name" value="THF_DHG_CYH_2"/>
    <property type="match status" value="1"/>
</dbReference>
<dbReference type="EC" id="3.5.4.9" evidence="12"/>
<dbReference type="PANTHER" id="PTHR48099">
    <property type="entry name" value="C-1-TETRAHYDROFOLATE SYNTHASE, CYTOPLASMIC-RELATED"/>
    <property type="match status" value="1"/>
</dbReference>
<dbReference type="NCBIfam" id="NF010783">
    <property type="entry name" value="PRK14186.1"/>
    <property type="match status" value="1"/>
</dbReference>
<evidence type="ECO:0000313" key="15">
    <source>
        <dbReference type="EMBL" id="SFU48852.1"/>
    </source>
</evidence>
<dbReference type="EC" id="1.5.1.5" evidence="12"/>
<evidence type="ECO:0000256" key="12">
    <source>
        <dbReference type="HAMAP-Rule" id="MF_01576"/>
    </source>
</evidence>
<accession>A0A1I7GK30</accession>
<sequence>MSATIISGNFIASKLREELKQRVQILLETWMQPGLAVILAGDNPASSVYVRNKARTCEELGIHSEIFNFSADTPQKTILRQIRDLNVNPEIHGILVQLPLPGHIQMNEVIAAIAIEKDVDGFHPCNVGALATGHALFRPCTPFGVMKMLAEYDIPLQGQHVVVVGRSNIVGKPMALMLLEQGATVTICTSQTRELANHTRSADIIVMATGKANLLTSDMIRTGATVIDVGINRLVNGRLCGDVEFSGVKEKAGYITPVPGGVGPMTITMLMNNTIEAAERAKVKAQTEARCGSVQ</sequence>
<dbReference type="UniPathway" id="UPA00193"/>
<dbReference type="PRINTS" id="PR00085">
    <property type="entry name" value="THFDHDRGNASE"/>
</dbReference>
<dbReference type="InterPro" id="IPR020630">
    <property type="entry name" value="THF_DH/CycHdrlase_cat_dom"/>
</dbReference>
<comment type="caution">
    <text evidence="12">Lacks conserved residue(s) required for the propagation of feature annotation.</text>
</comment>
<evidence type="ECO:0000256" key="8">
    <source>
        <dbReference type="ARBA" id="ARBA00023002"/>
    </source>
</evidence>
<dbReference type="PANTHER" id="PTHR48099:SF5">
    <property type="entry name" value="C-1-TETRAHYDROFOLATE SYNTHASE, CYTOPLASMIC"/>
    <property type="match status" value="1"/>
</dbReference>
<dbReference type="Pfam" id="PF00763">
    <property type="entry name" value="THF_DHG_CYH"/>
    <property type="match status" value="1"/>
</dbReference>
<comment type="subunit">
    <text evidence="2 12">Homodimer.</text>
</comment>
<evidence type="ECO:0000256" key="11">
    <source>
        <dbReference type="ARBA" id="ARBA00023268"/>
    </source>
</evidence>
<feature type="binding site" evidence="12">
    <location>
        <position position="231"/>
    </location>
    <ligand>
        <name>NADP(+)</name>
        <dbReference type="ChEBI" id="CHEBI:58349"/>
    </ligand>
</feature>
<dbReference type="GO" id="GO:0035999">
    <property type="term" value="P:tetrahydrofolate interconversion"/>
    <property type="evidence" value="ECO:0007669"/>
    <property type="project" value="UniProtKB-UniRule"/>
</dbReference>
<dbReference type="NCBIfam" id="NF010786">
    <property type="entry name" value="PRK14189.1"/>
    <property type="match status" value="1"/>
</dbReference>
<dbReference type="InterPro" id="IPR020631">
    <property type="entry name" value="THF_DH/CycHdrlase_NAD-bd_dom"/>
</dbReference>
<dbReference type="FunFam" id="3.40.50.10860:FF:000005">
    <property type="entry name" value="C-1-tetrahydrofolate synthase, cytoplasmic, putative"/>
    <property type="match status" value="1"/>
</dbReference>
<name>A0A1I7GK30_9PROT</name>
<dbReference type="InterPro" id="IPR000672">
    <property type="entry name" value="THF_DH/CycHdrlase"/>
</dbReference>
<comment type="pathway">
    <text evidence="1 12">One-carbon metabolism; tetrahydrofolate interconversion.</text>
</comment>
<dbReference type="HAMAP" id="MF_01576">
    <property type="entry name" value="THF_DHG_CYH"/>
    <property type="match status" value="1"/>
</dbReference>
<keyword evidence="5 12" id="KW-0658">Purine biosynthesis</keyword>
<organism evidence="15 16">
    <name type="scientific">Nitrosomonas eutropha</name>
    <dbReference type="NCBI Taxonomy" id="916"/>
    <lineage>
        <taxon>Bacteria</taxon>
        <taxon>Pseudomonadati</taxon>
        <taxon>Pseudomonadota</taxon>
        <taxon>Betaproteobacteria</taxon>
        <taxon>Nitrosomonadales</taxon>
        <taxon>Nitrosomonadaceae</taxon>
        <taxon>Nitrosomonas</taxon>
    </lineage>
</organism>
<dbReference type="GO" id="GO:0004477">
    <property type="term" value="F:methenyltetrahydrofolate cyclohydrolase activity"/>
    <property type="evidence" value="ECO:0007669"/>
    <property type="project" value="UniProtKB-UniRule"/>
</dbReference>
<dbReference type="SUPFAM" id="SSF53223">
    <property type="entry name" value="Aminoacid dehydrogenase-like, N-terminal domain"/>
    <property type="match status" value="1"/>
</dbReference>
<dbReference type="CDD" id="cd01080">
    <property type="entry name" value="NAD_bind_m-THF_DH_Cyclohyd"/>
    <property type="match status" value="1"/>
</dbReference>
<evidence type="ECO:0000256" key="5">
    <source>
        <dbReference type="ARBA" id="ARBA00022755"/>
    </source>
</evidence>
<dbReference type="AlphaFoldDB" id="A0A1I7GK30"/>
<evidence type="ECO:0000256" key="6">
    <source>
        <dbReference type="ARBA" id="ARBA00022801"/>
    </source>
</evidence>
<keyword evidence="6 12" id="KW-0378">Hydrolase</keyword>
<dbReference type="RefSeq" id="WP_074927509.1">
    <property type="nucleotide sequence ID" value="NZ_FPBL01000003.1"/>
</dbReference>
<dbReference type="Gene3D" id="3.40.50.720">
    <property type="entry name" value="NAD(P)-binding Rossmann-like Domain"/>
    <property type="match status" value="1"/>
</dbReference>
<evidence type="ECO:0000259" key="14">
    <source>
        <dbReference type="Pfam" id="PF02882"/>
    </source>
</evidence>
<dbReference type="InterPro" id="IPR046346">
    <property type="entry name" value="Aminoacid_DH-like_N_sf"/>
</dbReference>
<comment type="catalytic activity">
    <reaction evidence="12">
        <text>(6R)-5,10-methylene-5,6,7,8-tetrahydrofolate + NADP(+) = (6R)-5,10-methenyltetrahydrofolate + NADPH</text>
        <dbReference type="Rhea" id="RHEA:22812"/>
        <dbReference type="ChEBI" id="CHEBI:15636"/>
        <dbReference type="ChEBI" id="CHEBI:57455"/>
        <dbReference type="ChEBI" id="CHEBI:57783"/>
        <dbReference type="ChEBI" id="CHEBI:58349"/>
        <dbReference type="EC" id="1.5.1.5"/>
    </reaction>
</comment>
<evidence type="ECO:0000256" key="2">
    <source>
        <dbReference type="ARBA" id="ARBA00011738"/>
    </source>
</evidence>
<evidence type="ECO:0000256" key="3">
    <source>
        <dbReference type="ARBA" id="ARBA00022563"/>
    </source>
</evidence>
<dbReference type="EMBL" id="FPBL01000003">
    <property type="protein sequence ID" value="SFU48852.1"/>
    <property type="molecule type" value="Genomic_DNA"/>
</dbReference>
<keyword evidence="10 12" id="KW-0486">Methionine biosynthesis</keyword>
<keyword evidence="4 12" id="KW-0028">Amino-acid biosynthesis</keyword>
<keyword evidence="11 12" id="KW-0511">Multifunctional enzyme</keyword>
<dbReference type="Pfam" id="PF02882">
    <property type="entry name" value="THF_DHG_CYH_C"/>
    <property type="match status" value="1"/>
</dbReference>
<dbReference type="SUPFAM" id="SSF51735">
    <property type="entry name" value="NAD(P)-binding Rossmann-fold domains"/>
    <property type="match status" value="1"/>
</dbReference>
<evidence type="ECO:0000256" key="1">
    <source>
        <dbReference type="ARBA" id="ARBA00004777"/>
    </source>
</evidence>
<keyword evidence="8 12" id="KW-0560">Oxidoreductase</keyword>
<dbReference type="FunFam" id="3.40.50.720:FF:000094">
    <property type="entry name" value="Bifunctional protein FolD"/>
    <property type="match status" value="1"/>
</dbReference>
<dbReference type="GO" id="GO:0005829">
    <property type="term" value="C:cytosol"/>
    <property type="evidence" value="ECO:0007669"/>
    <property type="project" value="TreeGrafter"/>
</dbReference>
<evidence type="ECO:0000313" key="16">
    <source>
        <dbReference type="Proteomes" id="UP000183926"/>
    </source>
</evidence>
<evidence type="ECO:0000256" key="10">
    <source>
        <dbReference type="ARBA" id="ARBA00023167"/>
    </source>
</evidence>
<evidence type="ECO:0000256" key="7">
    <source>
        <dbReference type="ARBA" id="ARBA00022857"/>
    </source>
</evidence>
<dbReference type="InterPro" id="IPR036291">
    <property type="entry name" value="NAD(P)-bd_dom_sf"/>
</dbReference>
<reference evidence="15 16" key="1">
    <citation type="submission" date="2016-10" db="EMBL/GenBank/DDBJ databases">
        <authorList>
            <person name="de Groot N.N."/>
        </authorList>
    </citation>
    <scope>NUCLEOTIDE SEQUENCE [LARGE SCALE GENOMIC DNA]</scope>
    <source>
        <strain evidence="15 16">Nm24</strain>
    </source>
</reference>
<dbReference type="InterPro" id="IPR020867">
    <property type="entry name" value="THF_DH/CycHdrlase_CS"/>
</dbReference>
<protein>
    <recommendedName>
        <fullName evidence="12">Bifunctional protein FolD</fullName>
    </recommendedName>
    <domain>
        <recommendedName>
            <fullName evidence="12">Methylenetetrahydrofolate dehydrogenase</fullName>
            <ecNumber evidence="12">1.5.1.5</ecNumber>
        </recommendedName>
    </domain>
    <domain>
        <recommendedName>
            <fullName evidence="12">Methenyltetrahydrofolate cyclohydrolase</fullName>
            <ecNumber evidence="12">3.5.4.9</ecNumber>
        </recommendedName>
    </domain>
</protein>
<dbReference type="OrthoDB" id="9803580at2"/>